<reference evidence="2" key="1">
    <citation type="journal article" date="2020" name="New Phytol.">
        <title>Comparative genomics reveals dynamic genome evolution in host specialist ectomycorrhizal fungi.</title>
        <authorList>
            <person name="Lofgren L.A."/>
            <person name="Nguyen N.H."/>
            <person name="Vilgalys R."/>
            <person name="Ruytinx J."/>
            <person name="Liao H.L."/>
            <person name="Branco S."/>
            <person name="Kuo A."/>
            <person name="LaButti K."/>
            <person name="Lipzen A."/>
            <person name="Andreopoulos W."/>
            <person name="Pangilinan J."/>
            <person name="Riley R."/>
            <person name="Hundley H."/>
            <person name="Na H."/>
            <person name="Barry K."/>
            <person name="Grigoriev I.V."/>
            <person name="Stajich J.E."/>
            <person name="Kennedy P.G."/>
        </authorList>
    </citation>
    <scope>NUCLEOTIDE SEQUENCE</scope>
    <source>
        <strain evidence="2">FC203</strain>
    </source>
</reference>
<feature type="non-terminal residue" evidence="2">
    <location>
        <position position="67"/>
    </location>
</feature>
<dbReference type="EMBL" id="JABBWK010000044">
    <property type="protein sequence ID" value="KAG1897736.1"/>
    <property type="molecule type" value="Genomic_DNA"/>
</dbReference>
<name>A0AAD4E1X1_9AGAM</name>
<dbReference type="GeneID" id="64667984"/>
<evidence type="ECO:0000313" key="3">
    <source>
        <dbReference type="Proteomes" id="UP001195769"/>
    </source>
</evidence>
<dbReference type="RefSeq" id="XP_041223312.1">
    <property type="nucleotide sequence ID" value="XM_041373686.1"/>
</dbReference>
<proteinExistence type="predicted"/>
<keyword evidence="3" id="KW-1185">Reference proteome</keyword>
<evidence type="ECO:0000256" key="1">
    <source>
        <dbReference type="SAM" id="MobiDB-lite"/>
    </source>
</evidence>
<dbReference type="Proteomes" id="UP001195769">
    <property type="component" value="Unassembled WGS sequence"/>
</dbReference>
<comment type="caution">
    <text evidence="2">The sequence shown here is derived from an EMBL/GenBank/DDBJ whole genome shotgun (WGS) entry which is preliminary data.</text>
</comment>
<accession>A0AAD4E1X1</accession>
<feature type="region of interest" description="Disordered" evidence="1">
    <location>
        <begin position="1"/>
        <end position="67"/>
    </location>
</feature>
<protein>
    <submittedName>
        <fullName evidence="2">Uncharacterized protein</fullName>
    </submittedName>
</protein>
<gene>
    <name evidence="2" type="ORF">F5891DRAFT_914587</name>
</gene>
<dbReference type="AlphaFoldDB" id="A0AAD4E1X1"/>
<organism evidence="2 3">
    <name type="scientific">Suillus fuscotomentosus</name>
    <dbReference type="NCBI Taxonomy" id="1912939"/>
    <lineage>
        <taxon>Eukaryota</taxon>
        <taxon>Fungi</taxon>
        <taxon>Dikarya</taxon>
        <taxon>Basidiomycota</taxon>
        <taxon>Agaricomycotina</taxon>
        <taxon>Agaricomycetes</taxon>
        <taxon>Agaricomycetidae</taxon>
        <taxon>Boletales</taxon>
        <taxon>Suillineae</taxon>
        <taxon>Suillaceae</taxon>
        <taxon>Suillus</taxon>
    </lineage>
</organism>
<feature type="non-terminal residue" evidence="2">
    <location>
        <position position="1"/>
    </location>
</feature>
<sequence>SASSSTHQLKKQQGARTQNPPTPLDSLLSAARSMMDNEEDEEETVIGTRRSRSSDIPDSPVPKRRKI</sequence>
<evidence type="ECO:0000313" key="2">
    <source>
        <dbReference type="EMBL" id="KAG1897736.1"/>
    </source>
</evidence>